<dbReference type="PANTHER" id="PTHR24092">
    <property type="entry name" value="PROBABLE PHOSPHOLIPID-TRANSPORTING ATPASE"/>
    <property type="match status" value="1"/>
</dbReference>
<evidence type="ECO:0000313" key="3">
    <source>
        <dbReference type="EMBL" id="KAF9147424.1"/>
    </source>
</evidence>
<dbReference type="EMBL" id="JAAAUQ010000813">
    <property type="protein sequence ID" value="KAF9147424.1"/>
    <property type="molecule type" value="Genomic_DNA"/>
</dbReference>
<feature type="region of interest" description="Disordered" evidence="1">
    <location>
        <begin position="322"/>
        <end position="362"/>
    </location>
</feature>
<evidence type="ECO:0000313" key="4">
    <source>
        <dbReference type="Proteomes" id="UP000748756"/>
    </source>
</evidence>
<dbReference type="GO" id="GO:0140326">
    <property type="term" value="F:ATPase-coupled intramembrane lipid transporter activity"/>
    <property type="evidence" value="ECO:0007669"/>
    <property type="project" value="TreeGrafter"/>
</dbReference>
<keyword evidence="4" id="KW-1185">Reference proteome</keyword>
<dbReference type="AlphaFoldDB" id="A0A9P5V8Q4"/>
<organism evidence="3 4">
    <name type="scientific">Linnemannia schmuckeri</name>
    <dbReference type="NCBI Taxonomy" id="64567"/>
    <lineage>
        <taxon>Eukaryota</taxon>
        <taxon>Fungi</taxon>
        <taxon>Fungi incertae sedis</taxon>
        <taxon>Mucoromycota</taxon>
        <taxon>Mortierellomycotina</taxon>
        <taxon>Mortierellomycetes</taxon>
        <taxon>Mortierellales</taxon>
        <taxon>Mortierellaceae</taxon>
        <taxon>Linnemannia</taxon>
    </lineage>
</organism>
<feature type="region of interest" description="Disordered" evidence="1">
    <location>
        <begin position="1"/>
        <end position="185"/>
    </location>
</feature>
<feature type="compositionally biased region" description="Basic and acidic residues" evidence="1">
    <location>
        <begin position="155"/>
        <end position="166"/>
    </location>
</feature>
<dbReference type="SUPFAM" id="SSF81665">
    <property type="entry name" value="Calcium ATPase, transmembrane domain M"/>
    <property type="match status" value="1"/>
</dbReference>
<name>A0A9P5V8Q4_9FUNG</name>
<feature type="non-terminal residue" evidence="3">
    <location>
        <position position="1"/>
    </location>
</feature>
<feature type="compositionally biased region" description="Low complexity" evidence="1">
    <location>
        <begin position="110"/>
        <end position="131"/>
    </location>
</feature>
<dbReference type="Proteomes" id="UP000748756">
    <property type="component" value="Unassembled WGS sequence"/>
</dbReference>
<evidence type="ECO:0000256" key="1">
    <source>
        <dbReference type="SAM" id="MobiDB-lite"/>
    </source>
</evidence>
<proteinExistence type="predicted"/>
<protein>
    <submittedName>
        <fullName evidence="3">ATPase class I type 8B member 4</fullName>
    </submittedName>
</protein>
<dbReference type="GO" id="GO:0005886">
    <property type="term" value="C:plasma membrane"/>
    <property type="evidence" value="ECO:0007669"/>
    <property type="project" value="TreeGrafter"/>
</dbReference>
<comment type="caution">
    <text evidence="3">The sequence shown here is derived from an EMBL/GenBank/DDBJ whole genome shotgun (WGS) entry which is preliminary data.</text>
</comment>
<feature type="domain" description="P-type ATPase N-terminal" evidence="2">
    <location>
        <begin position="516"/>
        <end position="572"/>
    </location>
</feature>
<dbReference type="InterPro" id="IPR023298">
    <property type="entry name" value="ATPase_P-typ_TM_dom_sf"/>
</dbReference>
<feature type="compositionally biased region" description="Low complexity" evidence="1">
    <location>
        <begin position="72"/>
        <end position="102"/>
    </location>
</feature>
<feature type="compositionally biased region" description="Low complexity" evidence="1">
    <location>
        <begin position="243"/>
        <end position="283"/>
    </location>
</feature>
<dbReference type="Pfam" id="PF16209">
    <property type="entry name" value="PhoLip_ATPase_N"/>
    <property type="match status" value="1"/>
</dbReference>
<sequence>MAHLSSRAPATSSSLRLEVLPDDLAAPSSSTSPPASSSSSSPSSSLSPHSQSIPRSGSSTLTAPSKLRHVTSHSTFSSTSSGGRSRSGSITSPRPANLSLLAPPSPSSTPAPTSTSSSSTSPSSSSTLAAPVQGRPRSGSAAPVLSSNSFRKKSVQHDEQEADHMRTQLNLSLDKGPPQSIDTWDPVIPDIMVHDEDAHHSSDQADSTEDLHQHHDEEEDKIVSAYQILNLIIPDISEAAAAADAAEQQELEQQQQQQQENEQGQPIATSQSSTATALSEQAAHSSSNTNEKTMSEFLKANATSATDYLALSSMGIGAGLIPPSASGPSSRSGTPLPPMSASSSALNLANPNSPAGGINATPPATLSSRFRLPFSSKAFVPPSRPASVHQLNQPPGEASFAGQENNPMGINNPMQSSANLGNGSGIRSSFFDYRLTNLLQFAGSSIAPSIRSFDPNRTMGDGSNDENRQEFYEVEFNVAPDPAKEEAMRYDHTAWGRIRKVLRSGFPGRDLDPQTRKPRYKYPTNNIKTTKYTLLTFLPVNLLFQFKRFYNIYFLCAAIFVCAEPSLSPVTEILPLTLVLTITAVKDALEDY</sequence>
<dbReference type="PANTHER" id="PTHR24092:SF218">
    <property type="entry name" value="PHOSPHOLIPID-TRANSPORTING ATPASE"/>
    <property type="match status" value="1"/>
</dbReference>
<feature type="compositionally biased region" description="Basic and acidic residues" evidence="1">
    <location>
        <begin position="197"/>
        <end position="216"/>
    </location>
</feature>
<dbReference type="GO" id="GO:0045332">
    <property type="term" value="P:phospholipid translocation"/>
    <property type="evidence" value="ECO:0007669"/>
    <property type="project" value="TreeGrafter"/>
</dbReference>
<feature type="region of interest" description="Disordered" evidence="1">
    <location>
        <begin position="381"/>
        <end position="420"/>
    </location>
</feature>
<feature type="region of interest" description="Disordered" evidence="1">
    <location>
        <begin position="243"/>
        <end position="291"/>
    </location>
</feature>
<feature type="compositionally biased region" description="Low complexity" evidence="1">
    <location>
        <begin position="322"/>
        <end position="355"/>
    </location>
</feature>
<feature type="region of interest" description="Disordered" evidence="1">
    <location>
        <begin position="197"/>
        <end position="217"/>
    </location>
</feature>
<feature type="compositionally biased region" description="Polar residues" evidence="1">
    <location>
        <begin position="402"/>
        <end position="420"/>
    </location>
</feature>
<gene>
    <name evidence="3" type="primary">ATP8B4</name>
    <name evidence="3" type="ORF">BG015_010948</name>
</gene>
<dbReference type="InterPro" id="IPR032631">
    <property type="entry name" value="P-type_ATPase_N"/>
</dbReference>
<feature type="compositionally biased region" description="Low complexity" evidence="1">
    <location>
        <begin position="27"/>
        <end position="56"/>
    </location>
</feature>
<reference evidence="3" key="1">
    <citation type="journal article" date="2020" name="Fungal Divers.">
        <title>Resolving the Mortierellaceae phylogeny through synthesis of multi-gene phylogenetics and phylogenomics.</title>
        <authorList>
            <person name="Vandepol N."/>
            <person name="Liber J."/>
            <person name="Desiro A."/>
            <person name="Na H."/>
            <person name="Kennedy M."/>
            <person name="Barry K."/>
            <person name="Grigoriev I.V."/>
            <person name="Miller A.N."/>
            <person name="O'Donnell K."/>
            <person name="Stajich J.E."/>
            <person name="Bonito G."/>
        </authorList>
    </citation>
    <scope>NUCLEOTIDE SEQUENCE</scope>
    <source>
        <strain evidence="3">NRRL 6426</strain>
    </source>
</reference>
<dbReference type="OrthoDB" id="2439198at2759"/>
<evidence type="ECO:0000259" key="2">
    <source>
        <dbReference type="Pfam" id="PF16209"/>
    </source>
</evidence>
<accession>A0A9P5V8Q4</accession>